<reference evidence="1 2" key="1">
    <citation type="journal article" date="2014" name="Emerg. Infect. Dis.">
        <title>Novel Henipa-like virus, Mojiang Paramyxovirus, in rats, China, 2012.</title>
        <authorList>
            <person name="Wu Z."/>
            <person name="Yang L."/>
            <person name="Yang F."/>
            <person name="Ren X."/>
            <person name="Jiang J."/>
            <person name="Dong J."/>
            <person name="Sun L."/>
            <person name="Zhu Y."/>
            <person name="Zhou H."/>
            <person name="Jin Q."/>
        </authorList>
    </citation>
    <scope>NUCLEOTIDE SEQUENCE [LARGE SCALE GENOMIC DNA]</scope>
    <source>
        <strain evidence="1">Tongguan1</strain>
    </source>
</reference>
<protein>
    <submittedName>
        <fullName evidence="1">C protein</fullName>
    </submittedName>
</protein>
<dbReference type="OrthoDB" id="10377at10239"/>
<sequence length="177" mass="20648">MASRLLTWSRKLGRNRSKSQHTGEVQLAFQQPKIEQQPGSCSINLHLMKPDLKNCLLKKEMTQLTLEMEWAFQSLFIMLTVEEAEHTKRQTGMRETNQYSKISWLQTFNRMIQEGRLPTGNLITRMLTAQIIEPKEVSGAMDVLRLIRLMCPAYSRAMYLRTQMLKDLVRNPSHHSE</sequence>
<proteinExistence type="predicted"/>
<evidence type="ECO:0000313" key="2">
    <source>
        <dbReference type="Proteomes" id="UP000131827"/>
    </source>
</evidence>
<dbReference type="Pfam" id="PF16821">
    <property type="entry name" value="C_Hendra"/>
    <property type="match status" value="1"/>
</dbReference>
<dbReference type="InterPro" id="IPR031812">
    <property type="entry name" value="C_Hendra"/>
</dbReference>
<evidence type="ECO:0000313" key="1">
    <source>
        <dbReference type="EMBL" id="AHM23774.1"/>
    </source>
</evidence>
<keyword evidence="2" id="KW-1185">Reference proteome</keyword>
<accession>W8SUI1</accession>
<dbReference type="Proteomes" id="UP000131827">
    <property type="component" value="Segment"/>
</dbReference>
<name>W8SUI1_9MONO</name>
<organism evidence="1 2">
    <name type="scientific">Mojiang virus</name>
    <dbReference type="NCBI Taxonomy" id="1474807"/>
    <lineage>
        <taxon>Viruses</taxon>
        <taxon>Riboviria</taxon>
        <taxon>Orthornavirae</taxon>
        <taxon>Negarnaviricota</taxon>
        <taxon>Haploviricotina</taxon>
        <taxon>Monjiviricetes</taxon>
        <taxon>Mononegavirales</taxon>
        <taxon>Paramyxoviridae</taxon>
        <taxon>Orthoparamyxovirinae</taxon>
        <taxon>Parahenipavirus</taxon>
        <taxon>Parahenipavirus mojiangense</taxon>
    </lineage>
</organism>
<dbReference type="GeneID" id="20964670"/>
<gene>
    <name evidence="1" type="primary">C</name>
    <name evidence="1" type="synonym">P</name>
    <name evidence="1" type="synonym">V</name>
    <name evidence="1" type="synonym">W</name>
    <name evidence="1" type="ORF">MojVGP2</name>
</gene>
<dbReference type="EMBL" id="KF278639">
    <property type="protein sequence ID" value="AHM23774.1"/>
    <property type="molecule type" value="Viral_cRNA"/>
</dbReference>